<gene>
    <name evidence="2" type="ORF">OH76DRAFT_1479128</name>
</gene>
<evidence type="ECO:0000256" key="1">
    <source>
        <dbReference type="SAM" id="MobiDB-lite"/>
    </source>
</evidence>
<protein>
    <submittedName>
        <fullName evidence="2">Uncharacterized protein</fullName>
    </submittedName>
</protein>
<feature type="region of interest" description="Disordered" evidence="1">
    <location>
        <begin position="335"/>
        <end position="421"/>
    </location>
</feature>
<dbReference type="Proteomes" id="UP000256964">
    <property type="component" value="Unassembled WGS sequence"/>
</dbReference>
<evidence type="ECO:0000313" key="2">
    <source>
        <dbReference type="EMBL" id="RDX54069.1"/>
    </source>
</evidence>
<feature type="compositionally biased region" description="Gly residues" evidence="1">
    <location>
        <begin position="1153"/>
        <end position="1165"/>
    </location>
</feature>
<feature type="compositionally biased region" description="Polar residues" evidence="1">
    <location>
        <begin position="1109"/>
        <end position="1121"/>
    </location>
</feature>
<feature type="compositionally biased region" description="Acidic residues" evidence="1">
    <location>
        <begin position="552"/>
        <end position="568"/>
    </location>
</feature>
<feature type="region of interest" description="Disordered" evidence="1">
    <location>
        <begin position="501"/>
        <end position="621"/>
    </location>
</feature>
<keyword evidence="3" id="KW-1185">Reference proteome</keyword>
<feature type="compositionally biased region" description="Basic and acidic residues" evidence="1">
    <location>
        <begin position="522"/>
        <end position="540"/>
    </location>
</feature>
<accession>A0A371DNH6</accession>
<dbReference type="EMBL" id="KZ857385">
    <property type="protein sequence ID" value="RDX54069.1"/>
    <property type="molecule type" value="Genomic_DNA"/>
</dbReference>
<sequence>MRSWREDPMIELHAKRRTTTQRLQEVAKCRLLSPTPCLHRVLPTHASKPPCPMSNPATLPTQNEPLRYLPGMKTPGGSEVQVPATQTPRPLHTMGNGDSPHADPAAVTPLIINNTFDSELSVVPDTPPGLSPPPLTQRSRLDLPLNVVSTAANGGEVVSLGALMDDASQAYPFPVAQVSPFSFNSHGILSFSKDTVLGGETGSPRSQSFVLTPSSRGLSAGPARPDVPATNMRGSVASSVSSSLTVSASPSPSARAAMERERRTRSNARTAPADNPRSQNPPAVRRQHERVEPPAPRANVAVSDGGTDYFAFFSPLPTLDPLYGAAQTLPDARLHSNASQRPPEGAPGHLEARAPSAPPPRQRFCVPDDTSGIGKKRFWPGSPNPEEIQRGLRRPRPANTTPSFVASRRLASGTLDGRNPWESARRLQYGEGGNTHNSLGLAFEPAAASTPSIQPPMHAQDDTLQRRSVLGSPISLRPQHSAPATNPSTRPRIFGRSRLDESLDEAQPMDEDEQLSGEDGDGNEHGEDTQGGRPARDKGKGKARAPSSQLESEAEEEREPAEEGDVWDELQLAEARELSRQQALDDRAGRYGGTHVTSYTQTAGAGPSGYQPDAGARREDAFEDADDAQAYLPREYGATRLSEQYRFDRNGAANGMQRERGMRRTFETNGTTSTYAPLPNTRAAQYIAEHGPGLRRPTSPPLPQRSPPSRIAGLQASRHSSRASAPHRREGPLHRMNFDAFSRSGSWVDAHEHGARQRHDEHDQTMDEERDSNAAGWGSEEEEGELLPSALRNEDGALRFEPTAAPEGGFPTIHRDDPEARLRGMATDWIREMWSDPARSVVFIDVFNYRYTEDDAHNRAVEERIRRAMEFISGERGFNVVPPEPEEGLRARARDLPTLWAIRGLTPEGVTRALVRRIWSFPFLSFHTAPRATTTSSAATHWLMQLEGFLTPDEHNIRTALLRVLEGDEMSNWIARMVYTNPEFAGFSVERAVNMVMCTLRVDTLQLGNGNYVTNVYMRSPTRDINEWRRWVADLRSRRYRSFANGTGRVRPITECGGCRSVSHPMHLCLFPRIRGWNGPNQGHGVFGERAPHNVQAAPNYASRRDGQDTNQGPNSSYTRPNQRDRNRGFSRRDDRSSRGPGSSNRGRDGRGPRNGKGGGGGRGPAGRKNY</sequence>
<organism evidence="2 3">
    <name type="scientific">Lentinus brumalis</name>
    <dbReference type="NCBI Taxonomy" id="2498619"/>
    <lineage>
        <taxon>Eukaryota</taxon>
        <taxon>Fungi</taxon>
        <taxon>Dikarya</taxon>
        <taxon>Basidiomycota</taxon>
        <taxon>Agaricomycotina</taxon>
        <taxon>Agaricomycetes</taxon>
        <taxon>Polyporales</taxon>
        <taxon>Polyporaceae</taxon>
        <taxon>Lentinus</taxon>
    </lineage>
</organism>
<feature type="region of interest" description="Disordered" evidence="1">
    <location>
        <begin position="751"/>
        <end position="786"/>
    </location>
</feature>
<dbReference type="OrthoDB" id="2803824at2759"/>
<feature type="compositionally biased region" description="Basic and acidic residues" evidence="1">
    <location>
        <begin position="1122"/>
        <end position="1138"/>
    </location>
</feature>
<feature type="region of interest" description="Disordered" evidence="1">
    <location>
        <begin position="474"/>
        <end position="493"/>
    </location>
</feature>
<dbReference type="AlphaFoldDB" id="A0A371DNH6"/>
<feature type="compositionally biased region" description="Basic and acidic residues" evidence="1">
    <location>
        <begin position="751"/>
        <end position="767"/>
    </location>
</feature>
<name>A0A371DNH6_9APHY</name>
<feature type="region of interest" description="Disordered" evidence="1">
    <location>
        <begin position="199"/>
        <end position="303"/>
    </location>
</feature>
<feature type="compositionally biased region" description="Basic and acidic residues" evidence="1">
    <location>
        <begin position="574"/>
        <end position="589"/>
    </location>
</feature>
<proteinExistence type="predicted"/>
<feature type="region of interest" description="Disordered" evidence="1">
    <location>
        <begin position="691"/>
        <end position="734"/>
    </location>
</feature>
<feature type="compositionally biased region" description="Acidic residues" evidence="1">
    <location>
        <begin position="502"/>
        <end position="521"/>
    </location>
</feature>
<feature type="compositionally biased region" description="Low complexity" evidence="1">
    <location>
        <begin position="235"/>
        <end position="256"/>
    </location>
</feature>
<feature type="region of interest" description="Disordered" evidence="1">
    <location>
        <begin position="1100"/>
        <end position="1171"/>
    </location>
</feature>
<reference evidence="2 3" key="1">
    <citation type="journal article" date="2018" name="Biotechnol. Biofuels">
        <title>Integrative visual omics of the white-rot fungus Polyporus brumalis exposes the biotechnological potential of its oxidative enzymes for delignifying raw plant biomass.</title>
        <authorList>
            <person name="Miyauchi S."/>
            <person name="Rancon A."/>
            <person name="Drula E."/>
            <person name="Hage H."/>
            <person name="Chaduli D."/>
            <person name="Favel A."/>
            <person name="Grisel S."/>
            <person name="Henrissat B."/>
            <person name="Herpoel-Gimbert I."/>
            <person name="Ruiz-Duenas F.J."/>
            <person name="Chevret D."/>
            <person name="Hainaut M."/>
            <person name="Lin J."/>
            <person name="Wang M."/>
            <person name="Pangilinan J."/>
            <person name="Lipzen A."/>
            <person name="Lesage-Meessen L."/>
            <person name="Navarro D."/>
            <person name="Riley R."/>
            <person name="Grigoriev I.V."/>
            <person name="Zhou S."/>
            <person name="Raouche S."/>
            <person name="Rosso M.N."/>
        </authorList>
    </citation>
    <scope>NUCLEOTIDE SEQUENCE [LARGE SCALE GENOMIC DNA]</scope>
    <source>
        <strain evidence="2 3">BRFM 1820</strain>
    </source>
</reference>
<feature type="compositionally biased region" description="Polar residues" evidence="1">
    <location>
        <begin position="203"/>
        <end position="217"/>
    </location>
</feature>
<evidence type="ECO:0000313" key="3">
    <source>
        <dbReference type="Proteomes" id="UP000256964"/>
    </source>
</evidence>